<dbReference type="GO" id="GO:0003700">
    <property type="term" value="F:DNA-binding transcription factor activity"/>
    <property type="evidence" value="ECO:0007669"/>
    <property type="project" value="InterPro"/>
</dbReference>
<dbReference type="AlphaFoldDB" id="A0A2K9H836"/>
<dbReference type="CDD" id="cd00090">
    <property type="entry name" value="HTH_ARSR"/>
    <property type="match status" value="1"/>
</dbReference>
<protein>
    <submittedName>
        <fullName evidence="1">DNA-binding transcriptional regulator, MarR family</fullName>
    </submittedName>
</protein>
<dbReference type="GO" id="GO:0003677">
    <property type="term" value="F:DNA binding"/>
    <property type="evidence" value="ECO:0007669"/>
    <property type="project" value="UniProtKB-KW"/>
</dbReference>
<dbReference type="InterPro" id="IPR011991">
    <property type="entry name" value="ArsR-like_HTH"/>
</dbReference>
<proteinExistence type="predicted"/>
<dbReference type="EMBL" id="FZNZ01000011">
    <property type="protein sequence ID" value="SNR79310.1"/>
    <property type="molecule type" value="Genomic_DNA"/>
</dbReference>
<dbReference type="Proteomes" id="UP000198427">
    <property type="component" value="Unassembled WGS sequence"/>
</dbReference>
<dbReference type="SMART" id="SM00347">
    <property type="entry name" value="HTH_MARR"/>
    <property type="match status" value="1"/>
</dbReference>
<accession>A0A2K9H836</accession>
<dbReference type="GeneID" id="94028561"/>
<dbReference type="InterPro" id="IPR036388">
    <property type="entry name" value="WH-like_DNA-bd_sf"/>
</dbReference>
<dbReference type="RefSeq" id="WP_089365994.1">
    <property type="nucleotide sequence ID" value="NZ_CALLVZ010000105.1"/>
</dbReference>
<dbReference type="Pfam" id="PF01047">
    <property type="entry name" value="MarR"/>
    <property type="match status" value="1"/>
</dbReference>
<reference evidence="1 2" key="1">
    <citation type="submission" date="2017-06" db="EMBL/GenBank/DDBJ databases">
        <authorList>
            <person name="Varghese N."/>
            <person name="Submissions S."/>
        </authorList>
    </citation>
    <scope>NUCLEOTIDE SEQUENCE [LARGE SCALE GENOMIC DNA]</scope>
    <source>
        <strain evidence="1 2">DSM 26989</strain>
    </source>
</reference>
<dbReference type="OrthoDB" id="1095207at2"/>
<dbReference type="InterPro" id="IPR036390">
    <property type="entry name" value="WH_DNA-bd_sf"/>
</dbReference>
<dbReference type="InterPro" id="IPR039422">
    <property type="entry name" value="MarR/SlyA-like"/>
</dbReference>
<sequence>MDNHCISKIREIFRVITSFESRLQQQIGLNINEAMLLCLLSESEKPMLAGEIAEEMGLTRSNTSKVIASLEQASLIRRRACSEDGRCQRFHITKHGLDKLDHLHCDSIAVPEELKEII</sequence>
<gene>
    <name evidence="1" type="ORF">SAMN06265364_11115</name>
</gene>
<dbReference type="PANTHER" id="PTHR33164:SF43">
    <property type="entry name" value="HTH-TYPE TRANSCRIPTIONAL REPRESSOR YETL"/>
    <property type="match status" value="1"/>
</dbReference>
<dbReference type="SUPFAM" id="SSF46785">
    <property type="entry name" value="Winged helix' DNA-binding domain"/>
    <property type="match status" value="1"/>
</dbReference>
<dbReference type="InterPro" id="IPR000835">
    <property type="entry name" value="HTH_MarR-typ"/>
</dbReference>
<comment type="caution">
    <text evidence="1">The sequence shown here is derived from an EMBL/GenBank/DDBJ whole genome shotgun (WGS) entry which is preliminary data.</text>
</comment>
<dbReference type="PANTHER" id="PTHR33164">
    <property type="entry name" value="TRANSCRIPTIONAL REGULATOR, MARR FAMILY"/>
    <property type="match status" value="1"/>
</dbReference>
<name>A0A2K9H836_9BACT</name>
<dbReference type="Gene3D" id="1.10.10.10">
    <property type="entry name" value="Winged helix-like DNA-binding domain superfamily/Winged helix DNA-binding domain"/>
    <property type="match status" value="1"/>
</dbReference>
<organism evidence="1 2">
    <name type="scientific">Prevotella jejuni</name>
    <dbReference type="NCBI Taxonomy" id="1177574"/>
    <lineage>
        <taxon>Bacteria</taxon>
        <taxon>Pseudomonadati</taxon>
        <taxon>Bacteroidota</taxon>
        <taxon>Bacteroidia</taxon>
        <taxon>Bacteroidales</taxon>
        <taxon>Prevotellaceae</taxon>
        <taxon>Prevotella</taxon>
    </lineage>
</organism>
<evidence type="ECO:0000313" key="2">
    <source>
        <dbReference type="Proteomes" id="UP000198427"/>
    </source>
</evidence>
<dbReference type="GO" id="GO:0006950">
    <property type="term" value="P:response to stress"/>
    <property type="evidence" value="ECO:0007669"/>
    <property type="project" value="TreeGrafter"/>
</dbReference>
<keyword evidence="2" id="KW-1185">Reference proteome</keyword>
<dbReference type="PROSITE" id="PS50995">
    <property type="entry name" value="HTH_MARR_2"/>
    <property type="match status" value="1"/>
</dbReference>
<dbReference type="KEGG" id="pje:CRM71_03835"/>
<evidence type="ECO:0000313" key="1">
    <source>
        <dbReference type="EMBL" id="SNR79310.1"/>
    </source>
</evidence>
<keyword evidence="1" id="KW-0238">DNA-binding</keyword>